<dbReference type="EMBL" id="BHZE01000009">
    <property type="protein sequence ID" value="GCD77687.1"/>
    <property type="molecule type" value="Genomic_DNA"/>
</dbReference>
<dbReference type="PANTHER" id="PTHR43013">
    <property type="entry name" value="GLUTAMYL-TRNA REDUCTASE"/>
    <property type="match status" value="1"/>
</dbReference>
<dbReference type="GO" id="GO:0019353">
    <property type="term" value="P:protoporphyrinogen IX biosynthetic process from glutamate"/>
    <property type="evidence" value="ECO:0007669"/>
    <property type="project" value="TreeGrafter"/>
</dbReference>
<feature type="active site" description="Nucleophile" evidence="4 5">
    <location>
        <position position="68"/>
    </location>
</feature>
<dbReference type="Proteomes" id="UP000286715">
    <property type="component" value="Unassembled WGS sequence"/>
</dbReference>
<comment type="catalytic activity">
    <reaction evidence="4">
        <text>(S)-4-amino-5-oxopentanoate + tRNA(Glu) + NADP(+) = L-glutamyl-tRNA(Glu) + NADPH + H(+)</text>
        <dbReference type="Rhea" id="RHEA:12344"/>
        <dbReference type="Rhea" id="RHEA-COMP:9663"/>
        <dbReference type="Rhea" id="RHEA-COMP:9680"/>
        <dbReference type="ChEBI" id="CHEBI:15378"/>
        <dbReference type="ChEBI" id="CHEBI:57501"/>
        <dbReference type="ChEBI" id="CHEBI:57783"/>
        <dbReference type="ChEBI" id="CHEBI:58349"/>
        <dbReference type="ChEBI" id="CHEBI:78442"/>
        <dbReference type="ChEBI" id="CHEBI:78520"/>
        <dbReference type="EC" id="1.2.1.70"/>
    </reaction>
</comment>
<comment type="similarity">
    <text evidence="4">Belongs to the glutamyl-tRNA reductase family.</text>
</comment>
<dbReference type="InterPro" id="IPR018214">
    <property type="entry name" value="GluRdtase_CS"/>
</dbReference>
<dbReference type="EC" id="1.2.1.70" evidence="4"/>
<dbReference type="Gene3D" id="3.30.460.30">
    <property type="entry name" value="Glutamyl-tRNA reductase, N-terminal domain"/>
    <property type="match status" value="1"/>
</dbReference>
<evidence type="ECO:0000256" key="8">
    <source>
        <dbReference type="PIRSR" id="PIRSR000445-4"/>
    </source>
</evidence>
<dbReference type="Gene3D" id="3.40.50.720">
    <property type="entry name" value="NAD(P)-binding Rossmann-like Domain"/>
    <property type="match status" value="1"/>
</dbReference>
<dbReference type="UniPathway" id="UPA00251">
    <property type="reaction ID" value="UER00316"/>
</dbReference>
<evidence type="ECO:0000313" key="12">
    <source>
        <dbReference type="Proteomes" id="UP000286715"/>
    </source>
</evidence>
<dbReference type="PROSITE" id="PS00747">
    <property type="entry name" value="GLUTR"/>
    <property type="match status" value="1"/>
</dbReference>
<evidence type="ECO:0000259" key="9">
    <source>
        <dbReference type="Pfam" id="PF01488"/>
    </source>
</evidence>
<gene>
    <name evidence="4 11" type="primary">hemA</name>
    <name evidence="11" type="ORF">JCM31826_11690</name>
</gene>
<evidence type="ECO:0000256" key="6">
    <source>
        <dbReference type="PIRSR" id="PIRSR000445-2"/>
    </source>
</evidence>
<dbReference type="RefSeq" id="WP_124397752.1">
    <property type="nucleotide sequence ID" value="NZ_JAOAIQ010000004.1"/>
</dbReference>
<name>A0A401XKY3_9FLAO</name>
<feature type="site" description="Important for activity" evidence="4 8">
    <location>
        <position position="112"/>
    </location>
</feature>
<dbReference type="HAMAP" id="MF_00087">
    <property type="entry name" value="Glu_tRNA_reductase"/>
    <property type="match status" value="1"/>
</dbReference>
<feature type="binding site" evidence="4 6">
    <location>
        <begin position="127"/>
        <end position="129"/>
    </location>
    <ligand>
        <name>substrate</name>
    </ligand>
</feature>
<feature type="binding site" evidence="4 6">
    <location>
        <position position="122"/>
    </location>
    <ligand>
        <name>substrate</name>
    </ligand>
</feature>
<evidence type="ECO:0000256" key="5">
    <source>
        <dbReference type="PIRSR" id="PIRSR000445-1"/>
    </source>
</evidence>
<sequence length="405" mass="45269">MKPDWSMKYLAEEKECQGLNDFFVFGINYNKASAEIRGKYAIDTSTAETILNAGSTIDATDLILLSTCNRTEVYGLGNMEVVIQKVSEVIGQPADSFEKYGYKLKAKAAVFHLFKVASGLDSQILGDFEIAGQLKQAAKFSKKFGRLSNLTERLVNFALQASKEVKSKTQLSKGTVSASYAAIELIQEIHPQADSIKILLIGLGLFGENVGKNIRHYLPNARLTVANRTLMKAEMFAHHHRCSYLPFEKVGEVINAYDVVINTAAVEAVLIKPEHVQRNGIAFLDMSVPGGISPDVQQLGCTYYNIDHISAILNKTLAARQAEVPKALDIIQYHIKEFVEWHKVYLQRWLIYRVKDLLFELDCAESTVPKEKKVQNALNHLVVNIKKDPYKGCHVLGAINEYLKN</sequence>
<evidence type="ECO:0000256" key="4">
    <source>
        <dbReference type="HAMAP-Rule" id="MF_00087"/>
    </source>
</evidence>
<organism evidence="11 12">
    <name type="scientific">Thermaurantimonas aggregans</name>
    <dbReference type="NCBI Taxonomy" id="2173829"/>
    <lineage>
        <taxon>Bacteria</taxon>
        <taxon>Pseudomonadati</taxon>
        <taxon>Bacteroidota</taxon>
        <taxon>Flavobacteriia</taxon>
        <taxon>Flavobacteriales</taxon>
        <taxon>Schleiferiaceae</taxon>
        <taxon>Thermaurantimonas</taxon>
    </lineage>
</organism>
<keyword evidence="2 4" id="KW-0560">Oxidoreductase</keyword>
<comment type="pathway">
    <text evidence="4">Porphyrin-containing compound metabolism; protoporphyrin-IX biosynthesis; 5-aminolevulinate from L-glutamyl-tRNA(Glu): step 1/2.</text>
</comment>
<dbReference type="OrthoDB" id="110209at2"/>
<dbReference type="AlphaFoldDB" id="A0A401XKY3"/>
<keyword evidence="3 4" id="KW-0627">Porphyrin biosynthesis</keyword>
<dbReference type="SUPFAM" id="SSF51735">
    <property type="entry name" value="NAD(P)-binding Rossmann-fold domains"/>
    <property type="match status" value="1"/>
</dbReference>
<comment type="domain">
    <text evidence="4">Possesses an unusual extended V-shaped dimeric structure with each monomer consisting of three distinct domains arranged along a curved 'spinal' alpha-helix. The N-terminal catalytic domain specifically recognizes the glutamate moiety of the substrate. The second domain is the NADPH-binding domain, and the third C-terminal domain is responsible for dimerization.</text>
</comment>
<dbReference type="PIRSF" id="PIRSF000445">
    <property type="entry name" value="4pyrrol_synth_GluRdtase"/>
    <property type="match status" value="1"/>
</dbReference>
<dbReference type="SUPFAM" id="SSF69742">
    <property type="entry name" value="Glutamyl tRNA-reductase catalytic, N-terminal domain"/>
    <property type="match status" value="1"/>
</dbReference>
<dbReference type="Pfam" id="PF01488">
    <property type="entry name" value="Shikimate_DH"/>
    <property type="match status" value="1"/>
</dbReference>
<feature type="domain" description="Glutamyl-tRNA reductase N-terminal" evidence="10">
    <location>
        <begin position="26"/>
        <end position="169"/>
    </location>
</feature>
<comment type="miscellaneous">
    <text evidence="4">During catalysis, the active site Cys acts as a nucleophile attacking the alpha-carbonyl group of tRNA-bound glutamate with the formation of a thioester intermediate between enzyme and glutamate, and the concomitant release of tRNA(Glu). The thioester intermediate is finally reduced by direct hydride transfer from NADPH, to form the product GSA.</text>
</comment>
<evidence type="ECO:0000256" key="3">
    <source>
        <dbReference type="ARBA" id="ARBA00023244"/>
    </source>
</evidence>
<evidence type="ECO:0000256" key="7">
    <source>
        <dbReference type="PIRSR" id="PIRSR000445-3"/>
    </source>
</evidence>
<comment type="subunit">
    <text evidence="4">Homodimer.</text>
</comment>
<evidence type="ECO:0000313" key="11">
    <source>
        <dbReference type="EMBL" id="GCD77687.1"/>
    </source>
</evidence>
<reference evidence="11 12" key="1">
    <citation type="submission" date="2018-11" db="EMBL/GenBank/DDBJ databases">
        <title>Schleiferia aggregans sp. nov., a moderately thermophilic heterotrophic bacterium isolated from microbial mats at a terrestrial hot spring.</title>
        <authorList>
            <person name="Iino T."/>
            <person name="Ohkuma M."/>
            <person name="Haruta S."/>
        </authorList>
    </citation>
    <scope>NUCLEOTIDE SEQUENCE [LARGE SCALE GENOMIC DNA]</scope>
    <source>
        <strain evidence="11 12">LA</strain>
    </source>
</reference>
<dbReference type="GO" id="GO:0050661">
    <property type="term" value="F:NADP binding"/>
    <property type="evidence" value="ECO:0007669"/>
    <property type="project" value="InterPro"/>
</dbReference>
<comment type="function">
    <text evidence="4">Catalyzes the NADPH-dependent reduction of glutamyl-tRNA(Glu) to glutamate 1-semialdehyde (GSA).</text>
</comment>
<dbReference type="InterPro" id="IPR036343">
    <property type="entry name" value="GluRdtase_N_sf"/>
</dbReference>
<dbReference type="InterPro" id="IPR000343">
    <property type="entry name" value="4pyrrol_synth_GluRdtase"/>
</dbReference>
<dbReference type="PANTHER" id="PTHR43013:SF1">
    <property type="entry name" value="GLUTAMYL-TRNA REDUCTASE"/>
    <property type="match status" value="1"/>
</dbReference>
<dbReference type="InterPro" id="IPR006151">
    <property type="entry name" value="Shikm_DH/Glu-tRNA_Rdtase"/>
</dbReference>
<dbReference type="GO" id="GO:0008883">
    <property type="term" value="F:glutamyl-tRNA reductase activity"/>
    <property type="evidence" value="ECO:0007669"/>
    <property type="project" value="UniProtKB-UniRule"/>
</dbReference>
<evidence type="ECO:0000259" key="10">
    <source>
        <dbReference type="Pfam" id="PF05201"/>
    </source>
</evidence>
<proteinExistence type="inferred from homology"/>
<evidence type="ECO:0000256" key="1">
    <source>
        <dbReference type="ARBA" id="ARBA00022857"/>
    </source>
</evidence>
<feature type="domain" description="Quinate/shikimate 5-dehydrogenase/glutamyl-tRNA reductase" evidence="9">
    <location>
        <begin position="184"/>
        <end position="311"/>
    </location>
</feature>
<comment type="caution">
    <text evidence="11">The sequence shown here is derived from an EMBL/GenBank/DDBJ whole genome shotgun (WGS) entry which is preliminary data.</text>
</comment>
<evidence type="ECO:0000256" key="2">
    <source>
        <dbReference type="ARBA" id="ARBA00023002"/>
    </source>
</evidence>
<dbReference type="NCBIfam" id="TIGR01035">
    <property type="entry name" value="hemA"/>
    <property type="match status" value="1"/>
</dbReference>
<feature type="binding site" evidence="4 6">
    <location>
        <position position="133"/>
    </location>
    <ligand>
        <name>substrate</name>
    </ligand>
</feature>
<dbReference type="InterPro" id="IPR015895">
    <property type="entry name" value="4pyrrol_synth_GluRdtase_N"/>
</dbReference>
<feature type="binding site" evidence="4 7">
    <location>
        <begin position="202"/>
        <end position="207"/>
    </location>
    <ligand>
        <name>NADP(+)</name>
        <dbReference type="ChEBI" id="CHEBI:58349"/>
    </ligand>
</feature>
<dbReference type="Pfam" id="PF05201">
    <property type="entry name" value="GlutR_N"/>
    <property type="match status" value="1"/>
</dbReference>
<protein>
    <recommendedName>
        <fullName evidence="4">Glutamyl-tRNA reductase</fullName>
        <shortName evidence="4">GluTR</shortName>
        <ecNumber evidence="4">1.2.1.70</ecNumber>
    </recommendedName>
</protein>
<keyword evidence="1 4" id="KW-0521">NADP</keyword>
<keyword evidence="12" id="KW-1185">Reference proteome</keyword>
<dbReference type="InterPro" id="IPR036291">
    <property type="entry name" value="NAD(P)-bd_dom_sf"/>
</dbReference>
<accession>A0A401XKY3</accession>
<feature type="binding site" evidence="4 6">
    <location>
        <begin position="67"/>
        <end position="70"/>
    </location>
    <ligand>
        <name>substrate</name>
    </ligand>
</feature>